<feature type="domain" description="Peptidase S9 prolyl oligopeptidase catalytic" evidence="3">
    <location>
        <begin position="427"/>
        <end position="627"/>
    </location>
</feature>
<dbReference type="SUPFAM" id="SSF69304">
    <property type="entry name" value="Tricorn protease N-terminal domain"/>
    <property type="match status" value="1"/>
</dbReference>
<reference evidence="4 5" key="1">
    <citation type="submission" date="2019-07" db="EMBL/GenBank/DDBJ databases">
        <title>Novel species isolated from glacier.</title>
        <authorList>
            <person name="Liu Q."/>
            <person name="Xin Y.-H."/>
        </authorList>
    </citation>
    <scope>NUCLEOTIDE SEQUENCE [LARGE SCALE GENOMIC DNA]</scope>
    <source>
        <strain evidence="4 5">LB1R16</strain>
    </source>
</reference>
<evidence type="ECO:0000259" key="3">
    <source>
        <dbReference type="Pfam" id="PF00326"/>
    </source>
</evidence>
<keyword evidence="5" id="KW-1185">Reference proteome</keyword>
<name>A0A552UAN0_9SPHN</name>
<dbReference type="InterPro" id="IPR029058">
    <property type="entry name" value="AB_hydrolase_fold"/>
</dbReference>
<dbReference type="SUPFAM" id="SSF53474">
    <property type="entry name" value="alpha/beta-Hydrolases"/>
    <property type="match status" value="1"/>
</dbReference>
<dbReference type="AlphaFoldDB" id="A0A552UAN0"/>
<feature type="signal peptide" evidence="2">
    <location>
        <begin position="1"/>
        <end position="16"/>
    </location>
</feature>
<dbReference type="Proteomes" id="UP000317894">
    <property type="component" value="Unassembled WGS sequence"/>
</dbReference>
<organism evidence="4 5">
    <name type="scientific">Glacieibacterium frigidum</name>
    <dbReference type="NCBI Taxonomy" id="2593303"/>
    <lineage>
        <taxon>Bacteria</taxon>
        <taxon>Pseudomonadati</taxon>
        <taxon>Pseudomonadota</taxon>
        <taxon>Alphaproteobacteria</taxon>
        <taxon>Sphingomonadales</taxon>
        <taxon>Sphingosinicellaceae</taxon>
        <taxon>Glacieibacterium</taxon>
    </lineage>
</organism>
<evidence type="ECO:0000313" key="4">
    <source>
        <dbReference type="EMBL" id="TRW15281.1"/>
    </source>
</evidence>
<dbReference type="PANTHER" id="PTHR42776:SF27">
    <property type="entry name" value="DIPEPTIDYL PEPTIDASE FAMILY MEMBER 6"/>
    <property type="match status" value="1"/>
</dbReference>
<keyword evidence="1" id="KW-0378">Hydrolase</keyword>
<keyword evidence="2" id="KW-0732">Signal</keyword>
<dbReference type="OrthoDB" id="128799at2"/>
<gene>
    <name evidence="4" type="ORF">FMM06_11045</name>
</gene>
<dbReference type="GO" id="GO:0006508">
    <property type="term" value="P:proteolysis"/>
    <property type="evidence" value="ECO:0007669"/>
    <property type="project" value="InterPro"/>
</dbReference>
<proteinExistence type="predicted"/>
<dbReference type="InterPro" id="IPR001375">
    <property type="entry name" value="Peptidase_S9_cat"/>
</dbReference>
<dbReference type="EMBL" id="VJWA01000002">
    <property type="protein sequence ID" value="TRW15281.1"/>
    <property type="molecule type" value="Genomic_DNA"/>
</dbReference>
<dbReference type="PANTHER" id="PTHR42776">
    <property type="entry name" value="SERINE PEPTIDASE S9 FAMILY MEMBER"/>
    <property type="match status" value="1"/>
</dbReference>
<evidence type="ECO:0000256" key="1">
    <source>
        <dbReference type="ARBA" id="ARBA00022801"/>
    </source>
</evidence>
<evidence type="ECO:0000313" key="5">
    <source>
        <dbReference type="Proteomes" id="UP000317894"/>
    </source>
</evidence>
<comment type="caution">
    <text evidence="4">The sequence shown here is derived from an EMBL/GenBank/DDBJ whole genome shotgun (WGS) entry which is preliminary data.</text>
</comment>
<protein>
    <submittedName>
        <fullName evidence="4">S9 family peptidase</fullName>
    </submittedName>
</protein>
<accession>A0A552UAN0</accession>
<feature type="chain" id="PRO_5021806305" evidence="2">
    <location>
        <begin position="17"/>
        <end position="632"/>
    </location>
</feature>
<evidence type="ECO:0000256" key="2">
    <source>
        <dbReference type="SAM" id="SignalP"/>
    </source>
</evidence>
<sequence>MLAWLLAAVASAPAAAAPRPAADFAELPFIEGPVLSPDGKNYAAKLAVKGEFIFAVVPLDGSAPRLSRVGSLDLNWWRWVDDNWLVVGVGDTKPIASEDWYFRRAVAVSADTKTIRMLEPRGGTGQNADDVLWTSTATGETPRLLLAAQQSIYFDDPGFYPSVVEFDLAKGTQRTVVRPVNGVSNWFADPQGVVRMGIGYLADGRSSRLLYRAQPSEGFRTIDRADTRKRTTLTAPALFLPEPGKALAFHDDDKGFTTLYEFDLTTQTLGKPVIGVPDYDLARVTVARGEARLLGVAVETTRPEIRWTDPDLATLQAEVDKSVGAGRHATVISMSRNQQRLIIHVGTPAEPGRYYAMDRGEGVMRPIGHVAMKFKKPLHPVRTVRYTARDGVSISAVVTEPVGKPARAPLIVMPHGGPFARDTEGWDWWAQFLADRGYVVIQPNYRGSSGFGTAFTQLGEGQWGLAMQDDLDDAVAWAGREGVADAARACIVGASYGGYAAMRAAQRGGKPYRCAVSYAGVSDLPRLRRYDSQFLLGGVRSDWLARQAPDLRLVSPLNYPEQVSLPLLLVHGKLDKRVPVDQSRAMASRLRKLGKDVTYIEQPLADHHFSRAEDRLQFLEAMEAFLKVHNPA</sequence>
<dbReference type="Gene3D" id="3.40.50.1820">
    <property type="entry name" value="alpha/beta hydrolase"/>
    <property type="match status" value="1"/>
</dbReference>
<dbReference type="Pfam" id="PF00326">
    <property type="entry name" value="Peptidase_S9"/>
    <property type="match status" value="1"/>
</dbReference>
<dbReference type="GO" id="GO:0004252">
    <property type="term" value="F:serine-type endopeptidase activity"/>
    <property type="evidence" value="ECO:0007669"/>
    <property type="project" value="TreeGrafter"/>
</dbReference>